<evidence type="ECO:0000256" key="1">
    <source>
        <dbReference type="ARBA" id="ARBA00022737"/>
    </source>
</evidence>
<dbReference type="OrthoDB" id="1935686at2759"/>
<dbReference type="GO" id="GO:0098542">
    <property type="term" value="P:defense response to other organism"/>
    <property type="evidence" value="ECO:0007669"/>
    <property type="project" value="TreeGrafter"/>
</dbReference>
<dbReference type="InterPro" id="IPR058922">
    <property type="entry name" value="WHD_DRP"/>
</dbReference>
<evidence type="ECO:0000313" key="4">
    <source>
        <dbReference type="EMBL" id="CAA7023683.1"/>
    </source>
</evidence>
<dbReference type="FunFam" id="1.10.10.10:FF:000322">
    <property type="entry name" value="Probable disease resistance protein At1g63360"/>
    <property type="match status" value="1"/>
</dbReference>
<sequence>MQLKHCFLYLAHFPEDYQDKSGAIVLLWAAEGIITLVVMEKQFKKSGEDYLEELVRRNMVIAGKDYSSIGSRYYCQMHDMMREICLSKAKEENFLQVMEVPTSTSTINAQTLVDLEDSLYIMWFIKGPFWISSSKGLMLAIHMPRFPDQYRFPPNLAHIRLQDCRMEEDPMPILEKLLHLKSVVIILVSSGGEWCAQKVDFPVMFSRNLQAKRVGRVDRRRRVNAMSSFFGNR</sequence>
<keyword evidence="1" id="KW-0677">Repeat</keyword>
<proteinExistence type="predicted"/>
<accession>A0A6D2I5C4</accession>
<evidence type="ECO:0000259" key="3">
    <source>
        <dbReference type="Pfam" id="PF23559"/>
    </source>
</evidence>
<evidence type="ECO:0000313" key="5">
    <source>
        <dbReference type="Proteomes" id="UP000467841"/>
    </source>
</evidence>
<keyword evidence="5" id="KW-1185">Reference proteome</keyword>
<organism evidence="4 5">
    <name type="scientific">Microthlaspi erraticum</name>
    <dbReference type="NCBI Taxonomy" id="1685480"/>
    <lineage>
        <taxon>Eukaryota</taxon>
        <taxon>Viridiplantae</taxon>
        <taxon>Streptophyta</taxon>
        <taxon>Embryophyta</taxon>
        <taxon>Tracheophyta</taxon>
        <taxon>Spermatophyta</taxon>
        <taxon>Magnoliopsida</taxon>
        <taxon>eudicotyledons</taxon>
        <taxon>Gunneridae</taxon>
        <taxon>Pentapetalae</taxon>
        <taxon>rosids</taxon>
        <taxon>malvids</taxon>
        <taxon>Brassicales</taxon>
        <taxon>Brassicaceae</taxon>
        <taxon>Coluteocarpeae</taxon>
        <taxon>Microthlaspi</taxon>
    </lineage>
</organism>
<keyword evidence="2" id="KW-0611">Plant defense</keyword>
<dbReference type="Pfam" id="PF23559">
    <property type="entry name" value="WHD_DRP"/>
    <property type="match status" value="1"/>
</dbReference>
<dbReference type="AlphaFoldDB" id="A0A6D2I5C4"/>
<name>A0A6D2I5C4_9BRAS</name>
<reference evidence="4" key="1">
    <citation type="submission" date="2020-01" db="EMBL/GenBank/DDBJ databases">
        <authorList>
            <person name="Mishra B."/>
        </authorList>
    </citation>
    <scope>NUCLEOTIDE SEQUENCE [LARGE SCALE GENOMIC DNA]</scope>
</reference>
<evidence type="ECO:0000256" key="2">
    <source>
        <dbReference type="ARBA" id="ARBA00022821"/>
    </source>
</evidence>
<dbReference type="PANTHER" id="PTHR23155">
    <property type="entry name" value="DISEASE RESISTANCE PROTEIN RP"/>
    <property type="match status" value="1"/>
</dbReference>
<dbReference type="InterPro" id="IPR036388">
    <property type="entry name" value="WH-like_DNA-bd_sf"/>
</dbReference>
<dbReference type="InterPro" id="IPR044974">
    <property type="entry name" value="Disease_R_plants"/>
</dbReference>
<dbReference type="PANTHER" id="PTHR23155:SF1185">
    <property type="entry name" value="DISEASE RESISTANCE RPP8-LIKE PROTEIN 3-RELATED"/>
    <property type="match status" value="1"/>
</dbReference>
<comment type="caution">
    <text evidence="4">The sequence shown here is derived from an EMBL/GenBank/DDBJ whole genome shotgun (WGS) entry which is preliminary data.</text>
</comment>
<dbReference type="Gene3D" id="1.10.10.10">
    <property type="entry name" value="Winged helix-like DNA-binding domain superfamily/Winged helix DNA-binding domain"/>
    <property type="match status" value="1"/>
</dbReference>
<protein>
    <recommendedName>
        <fullName evidence="3">Disease resistance protein winged helix domain-containing protein</fullName>
    </recommendedName>
</protein>
<dbReference type="Proteomes" id="UP000467841">
    <property type="component" value="Unassembled WGS sequence"/>
</dbReference>
<feature type="domain" description="Disease resistance protein winged helix" evidence="3">
    <location>
        <begin position="13"/>
        <end position="84"/>
    </location>
</feature>
<dbReference type="EMBL" id="CACVBM020000810">
    <property type="protein sequence ID" value="CAA7023683.1"/>
    <property type="molecule type" value="Genomic_DNA"/>
</dbReference>
<gene>
    <name evidence="4" type="ORF">MERR_LOCUS10918</name>
</gene>